<evidence type="ECO:0000259" key="3">
    <source>
        <dbReference type="PROSITE" id="PS50891"/>
    </source>
</evidence>
<feature type="region of interest" description="Disordered" evidence="2">
    <location>
        <begin position="534"/>
        <end position="582"/>
    </location>
</feature>
<dbReference type="PANTHER" id="PTHR31301:SF68">
    <property type="entry name" value="LOB DOMAIN-CONTAINING PROTEIN 32-RELATED"/>
    <property type="match status" value="1"/>
</dbReference>
<evidence type="ECO:0000256" key="2">
    <source>
        <dbReference type="SAM" id="MobiDB-lite"/>
    </source>
</evidence>
<feature type="compositionally biased region" description="Polar residues" evidence="2">
    <location>
        <begin position="550"/>
        <end position="569"/>
    </location>
</feature>
<dbReference type="EMBL" id="JACGWJ010000003">
    <property type="protein sequence ID" value="KAL0430307.1"/>
    <property type="molecule type" value="Genomic_DNA"/>
</dbReference>
<organism evidence="4">
    <name type="scientific">Sesamum radiatum</name>
    <name type="common">Black benniseed</name>
    <dbReference type="NCBI Taxonomy" id="300843"/>
    <lineage>
        <taxon>Eukaryota</taxon>
        <taxon>Viridiplantae</taxon>
        <taxon>Streptophyta</taxon>
        <taxon>Embryophyta</taxon>
        <taxon>Tracheophyta</taxon>
        <taxon>Spermatophyta</taxon>
        <taxon>Magnoliopsida</taxon>
        <taxon>eudicotyledons</taxon>
        <taxon>Gunneridae</taxon>
        <taxon>Pentapetalae</taxon>
        <taxon>asterids</taxon>
        <taxon>lamiids</taxon>
        <taxon>Lamiales</taxon>
        <taxon>Pedaliaceae</taxon>
        <taxon>Sesamum</taxon>
    </lineage>
</organism>
<dbReference type="InterPro" id="IPR004883">
    <property type="entry name" value="LOB"/>
</dbReference>
<name>A0AAW2VQG2_SESRA</name>
<feature type="domain" description="LOB" evidence="3">
    <location>
        <begin position="6"/>
        <end position="108"/>
    </location>
</feature>
<protein>
    <submittedName>
        <fullName evidence="4">LOB domain-containing protein 36</fullName>
    </submittedName>
</protein>
<reference evidence="4" key="2">
    <citation type="journal article" date="2024" name="Plant">
        <title>Genomic evolution and insights into agronomic trait innovations of Sesamum species.</title>
        <authorList>
            <person name="Miao H."/>
            <person name="Wang L."/>
            <person name="Qu L."/>
            <person name="Liu H."/>
            <person name="Sun Y."/>
            <person name="Le M."/>
            <person name="Wang Q."/>
            <person name="Wei S."/>
            <person name="Zheng Y."/>
            <person name="Lin W."/>
            <person name="Duan Y."/>
            <person name="Cao H."/>
            <person name="Xiong S."/>
            <person name="Wang X."/>
            <person name="Wei L."/>
            <person name="Li C."/>
            <person name="Ma Q."/>
            <person name="Ju M."/>
            <person name="Zhao R."/>
            <person name="Li G."/>
            <person name="Mu C."/>
            <person name="Tian Q."/>
            <person name="Mei H."/>
            <person name="Zhang T."/>
            <person name="Gao T."/>
            <person name="Zhang H."/>
        </authorList>
    </citation>
    <scope>NUCLEOTIDE SEQUENCE</scope>
    <source>
        <strain evidence="4">G02</strain>
    </source>
</reference>
<comment type="similarity">
    <text evidence="1">Belongs to the LOB domain-containing protein family.</text>
</comment>
<comment type="caution">
    <text evidence="4">The sequence shown here is derived from an EMBL/GenBank/DDBJ whole genome shotgun (WGS) entry which is preliminary data.</text>
</comment>
<dbReference type="PANTHER" id="PTHR31301">
    <property type="entry name" value="LOB DOMAIN-CONTAINING PROTEIN 4-RELATED"/>
    <property type="match status" value="1"/>
</dbReference>
<evidence type="ECO:0000313" key="4">
    <source>
        <dbReference type="EMBL" id="KAL0430307.1"/>
    </source>
</evidence>
<proteinExistence type="inferred from homology"/>
<accession>A0AAW2VQG2</accession>
<dbReference type="PROSITE" id="PS50891">
    <property type="entry name" value="LOB"/>
    <property type="match status" value="1"/>
</dbReference>
<dbReference type="Pfam" id="PF03195">
    <property type="entry name" value="LOB"/>
    <property type="match status" value="1"/>
</dbReference>
<evidence type="ECO:0000256" key="1">
    <source>
        <dbReference type="ARBA" id="ARBA00005474"/>
    </source>
</evidence>
<gene>
    <name evidence="4" type="ORF">Sradi_0656700</name>
</gene>
<dbReference type="AlphaFoldDB" id="A0AAW2VQG2"/>
<sequence length="582" mass="66295">MSRRPRLCAACKCLRRKCTSDCAFAPYFPLDNPTKFTSVHKVYGACNVAKLLNELGTDSQRNEAAGSLAYEAECRLRDPVHGCVGYVALLQQKLKQVHHDLECAKKELFTYIEPSEMLPQQQPQQNFVPSVCRMMPSHLQQMMIPTGVALPRQRQLVIREPNIQEQQHQQQQILEVQQLLAMAAGMEQEMLRAYEQTQMQHPQQQQEQELLRAYEQQQLQHQQQQQQKGHDLVRLDNVFDDGAGPSTATGFNEMPEEATAMERELLRAYKQQQLQHQQLQLQQRHLVGFNVFDDGAGTSTATGFNEMPEEAAAMEGELLKAYKQQQLQHQQQLQLQQRHLVGFNNVFDDGAGPSTATGFNKMPEEDAAMEQELWRAYEQQQLQQGHQGHDLVRFNYVFDDGAGPSTATGFNKMPEEAASMEQEMLRAYEQQKLQHQHQLQQQQGHDLVRFKNVFDDGAGPSTATSFNEMPEEAAGKADGMQPFLPLGGSYETNPYHHMQHHNLAQEHSFFPSHPHTDHSDQLQLVATEELFLKQQEQQQQDGTSHDHLQKTVQQLAQRQASHSHLQFQTDKSDDGRSAGPSC</sequence>
<reference evidence="4" key="1">
    <citation type="submission" date="2020-06" db="EMBL/GenBank/DDBJ databases">
        <authorList>
            <person name="Li T."/>
            <person name="Hu X."/>
            <person name="Zhang T."/>
            <person name="Song X."/>
            <person name="Zhang H."/>
            <person name="Dai N."/>
            <person name="Sheng W."/>
            <person name="Hou X."/>
            <person name="Wei L."/>
        </authorList>
    </citation>
    <scope>NUCLEOTIDE SEQUENCE</scope>
    <source>
        <strain evidence="4">G02</strain>
        <tissue evidence="4">Leaf</tissue>
    </source>
</reference>